<feature type="signal peptide" evidence="2">
    <location>
        <begin position="1"/>
        <end position="19"/>
    </location>
</feature>
<sequence length="211" mass="21102">MKASCVIPILSALAATALGATCEASGAIDVTPYLKDLGTGTGSGGGSFIDPDHIYRLINNAVKRRVKRANLDCKSNETCVALQGVPLCFDAVAYTWRDTAGDYGNLKDGSYTLSDGQKGNLFTGPYPLPDGSTLTVTSPTAATPTSNSNSNGSNSAKTETPNTTTPPAMGSPTNTGAPASTSQTPNGGVKVAGSMGLAVAVIGGAVAAVAL</sequence>
<dbReference type="EMBL" id="JAVHJM010000002">
    <property type="protein sequence ID" value="KAK6517740.1"/>
    <property type="molecule type" value="Genomic_DNA"/>
</dbReference>
<organism evidence="3 4">
    <name type="scientific">Arthrobotrys conoides</name>
    <dbReference type="NCBI Taxonomy" id="74498"/>
    <lineage>
        <taxon>Eukaryota</taxon>
        <taxon>Fungi</taxon>
        <taxon>Dikarya</taxon>
        <taxon>Ascomycota</taxon>
        <taxon>Pezizomycotina</taxon>
        <taxon>Orbiliomycetes</taxon>
        <taxon>Orbiliales</taxon>
        <taxon>Orbiliaceae</taxon>
        <taxon>Arthrobotrys</taxon>
    </lineage>
</organism>
<feature type="chain" id="PRO_5042920454" evidence="2">
    <location>
        <begin position="20"/>
        <end position="211"/>
    </location>
</feature>
<name>A0AAN8NN99_9PEZI</name>
<protein>
    <submittedName>
        <fullName evidence="3">Uncharacterized protein</fullName>
    </submittedName>
</protein>
<evidence type="ECO:0000256" key="1">
    <source>
        <dbReference type="SAM" id="MobiDB-lite"/>
    </source>
</evidence>
<accession>A0AAN8NN99</accession>
<keyword evidence="4" id="KW-1185">Reference proteome</keyword>
<dbReference type="AlphaFoldDB" id="A0AAN8NN99"/>
<feature type="compositionally biased region" description="Low complexity" evidence="1">
    <location>
        <begin position="132"/>
        <end position="158"/>
    </location>
</feature>
<comment type="caution">
    <text evidence="3">The sequence shown here is derived from an EMBL/GenBank/DDBJ whole genome shotgun (WGS) entry which is preliminary data.</text>
</comment>
<feature type="compositionally biased region" description="Polar residues" evidence="1">
    <location>
        <begin position="159"/>
        <end position="186"/>
    </location>
</feature>
<dbReference type="Proteomes" id="UP001307849">
    <property type="component" value="Unassembled WGS sequence"/>
</dbReference>
<gene>
    <name evidence="3" type="ORF">TWF506_004922</name>
</gene>
<evidence type="ECO:0000256" key="2">
    <source>
        <dbReference type="SAM" id="SignalP"/>
    </source>
</evidence>
<keyword evidence="2" id="KW-0732">Signal</keyword>
<reference evidence="3 4" key="1">
    <citation type="submission" date="2019-10" db="EMBL/GenBank/DDBJ databases">
        <authorList>
            <person name="Palmer J.M."/>
        </authorList>
    </citation>
    <scope>NUCLEOTIDE SEQUENCE [LARGE SCALE GENOMIC DNA]</scope>
    <source>
        <strain evidence="3 4">TWF506</strain>
    </source>
</reference>
<feature type="region of interest" description="Disordered" evidence="1">
    <location>
        <begin position="122"/>
        <end position="187"/>
    </location>
</feature>
<proteinExistence type="predicted"/>
<evidence type="ECO:0000313" key="4">
    <source>
        <dbReference type="Proteomes" id="UP001307849"/>
    </source>
</evidence>
<evidence type="ECO:0000313" key="3">
    <source>
        <dbReference type="EMBL" id="KAK6517740.1"/>
    </source>
</evidence>